<dbReference type="PATRIC" id="fig|39777.7.peg.498"/>
<evidence type="ECO:0000259" key="1">
    <source>
        <dbReference type="Pfam" id="PF04326"/>
    </source>
</evidence>
<evidence type="ECO:0000313" key="2">
    <source>
        <dbReference type="EMBL" id="KXA65131.1"/>
    </source>
</evidence>
<dbReference type="InterPro" id="IPR007421">
    <property type="entry name" value="Schlafen_AlbA_2_dom"/>
</dbReference>
<dbReference type="Pfam" id="PF04326">
    <property type="entry name" value="SLFN_AlbA_2"/>
    <property type="match status" value="1"/>
</dbReference>
<dbReference type="Proteomes" id="UP000070226">
    <property type="component" value="Unassembled WGS sequence"/>
</dbReference>
<feature type="domain" description="Schlafen AlbA-2" evidence="1">
    <location>
        <begin position="33"/>
        <end position="161"/>
    </location>
</feature>
<dbReference type="EMBL" id="LRQT01000012">
    <property type="protein sequence ID" value="KXA65131.1"/>
    <property type="molecule type" value="Genomic_DNA"/>
</dbReference>
<gene>
    <name evidence="2" type="ORF">HMPREF3233_00509</name>
</gene>
<reference evidence="2 3" key="1">
    <citation type="submission" date="2016-01" db="EMBL/GenBank/DDBJ databases">
        <authorList>
            <person name="Oliw E.H."/>
        </authorList>
    </citation>
    <scope>NUCLEOTIDE SEQUENCE [LARGE SCALE GENOMIC DNA]</scope>
    <source>
        <strain evidence="2 3">CMW7756B</strain>
    </source>
</reference>
<comment type="caution">
    <text evidence="2">The sequence shown here is derived from an EMBL/GenBank/DDBJ whole genome shotgun (WGS) entry which is preliminary data.</text>
</comment>
<evidence type="ECO:0000313" key="3">
    <source>
        <dbReference type="Proteomes" id="UP000070226"/>
    </source>
</evidence>
<protein>
    <submittedName>
        <fullName evidence="2">Divergent AAA domain protein</fullName>
    </submittedName>
</protein>
<proteinExistence type="predicted"/>
<sequence>MYNTLILYIQGRGYFKMFTNDEVINFLESSHPECEYLDYKRKGYQKGQRGNFIKDIISMLNTYNAYDRNRFIIIGVDDSGHLFGISESEKRDDNEYQNWVDKIYPVPTINTGHVIYKNMIFEVICVNKENDGQVYEVAKGVSEPPAYEGQSFYRQGSRNTLLTEDDKRKIRASYFDASKYKEKLIELVDNYVGNGVPPILIALMIEAWDFNYKGDEEFITQLTDKTIEEFKREVQVFHRGEKGFIKIKGQRGQFKNRNNLLGFIAEKFYDHYWDSIETNIKKVINSIGANLSKPKNQRWYIVPGEESLYSKGFLSGLYDFIAYLSVNKKIFTSCEVQRLRNLQYECIHTIFKNSDWRTLATLEEYMDSIIEWEPNIFLNCSNDCLSHDDKIFRDLLNEEIEGIIPINYGEHWCQGLQKLAYLNEFFNSSLNILFRLSKIQPKITQYIIMSLLPWNPLTQANITTRYNIVRNFLRDDFELGWKIAIQLLPNKIQSGQYLEGLKYRGPIDRVDVSKAEYIDISKQYFDLLINYIKMPEYNYKLSSLLDGFWLYFPNMQKTLLSLVRTFIDSNHLISFDLYLNLVKVLEMYNLNHRTDNVYDKETAECLKEIIRDIEKININYNEKLLFLNNRTFLYSGIEEYVKRQKVVEELQRKIVYEKISKNKLVDFINDIEDKATLGNIISTMLKSNDEFIGYLTTFRQQNLDLFNGFITGVCKIHPEYICQYIQNYSPDGVTINALLISDLIYSALINQKWITSKDFLKAINVYRLQLNDENNKQKFIKTFIYYGLYDKALLMMYYYHYDMKLDPEDLMQSLEKLEWNANLAVSGAEIKKLILYCEDYIDNSKRLGFIECKYIELFEYDNECQLSSLNNLLYDNLSLFFECICYAYKAESDKDKMILLTSEEKELARKSYSILYKWIKLESKIDSGDTFENWFNCVIWHANRVDRLNIVLEILGSKLFHVKSNEICGFLSTEVVKILENPNLEFLHRGYVIEAFNSRGVYWYSEDDDKERYDDYYKKFLLLSEAGYIYTSNLYKKIAEDVQRDNNIWSI</sequence>
<organism evidence="2">
    <name type="scientific">Veillonella atypica</name>
    <dbReference type="NCBI Taxonomy" id="39777"/>
    <lineage>
        <taxon>Bacteria</taxon>
        <taxon>Bacillati</taxon>
        <taxon>Bacillota</taxon>
        <taxon>Negativicutes</taxon>
        <taxon>Veillonellales</taxon>
        <taxon>Veillonellaceae</taxon>
        <taxon>Veillonella</taxon>
    </lineage>
</organism>
<accession>A0A133S645</accession>
<name>A0A133S645_9FIRM</name>
<dbReference type="AlphaFoldDB" id="A0A133S645"/>